<dbReference type="RefSeq" id="WP_397022550.1">
    <property type="nucleotide sequence ID" value="NZ_JBITMB010000005.1"/>
</dbReference>
<reference evidence="2 3" key="1">
    <citation type="submission" date="2024-10" db="EMBL/GenBank/DDBJ databases">
        <title>The Natural Products Discovery Center: Release of the First 8490 Sequenced Strains for Exploring Actinobacteria Biosynthetic Diversity.</title>
        <authorList>
            <person name="Kalkreuter E."/>
            <person name="Kautsar S.A."/>
            <person name="Yang D."/>
            <person name="Bader C.D."/>
            <person name="Teijaro C.N."/>
            <person name="Fluegel L."/>
            <person name="Davis C.M."/>
            <person name="Simpson J.R."/>
            <person name="Lauterbach L."/>
            <person name="Steele A.D."/>
            <person name="Gui C."/>
            <person name="Meng S."/>
            <person name="Li G."/>
            <person name="Viehrig K."/>
            <person name="Ye F."/>
            <person name="Su P."/>
            <person name="Kiefer A.F."/>
            <person name="Nichols A."/>
            <person name="Cepeda A.J."/>
            <person name="Yan W."/>
            <person name="Fan B."/>
            <person name="Jiang Y."/>
            <person name="Adhikari A."/>
            <person name="Zheng C.-J."/>
            <person name="Schuster L."/>
            <person name="Cowan T.M."/>
            <person name="Smanski M.J."/>
            <person name="Chevrette M.G."/>
            <person name="De Carvalho L.P.S."/>
            <person name="Shen B."/>
        </authorList>
    </citation>
    <scope>NUCLEOTIDE SEQUENCE [LARGE SCALE GENOMIC DNA]</scope>
    <source>
        <strain evidence="2 3">NPDC049503</strain>
    </source>
</reference>
<evidence type="ECO:0000313" key="3">
    <source>
        <dbReference type="Proteomes" id="UP001612928"/>
    </source>
</evidence>
<comment type="caution">
    <text evidence="2">The sequence shown here is derived from an EMBL/GenBank/DDBJ whole genome shotgun (WGS) entry which is preliminary data.</text>
</comment>
<evidence type="ECO:0000313" key="2">
    <source>
        <dbReference type="EMBL" id="MFI7442619.1"/>
    </source>
</evidence>
<feature type="region of interest" description="Disordered" evidence="1">
    <location>
        <begin position="40"/>
        <end position="62"/>
    </location>
</feature>
<evidence type="ECO:0000256" key="1">
    <source>
        <dbReference type="SAM" id="MobiDB-lite"/>
    </source>
</evidence>
<feature type="region of interest" description="Disordered" evidence="1">
    <location>
        <begin position="1"/>
        <end position="28"/>
    </location>
</feature>
<dbReference type="EMBL" id="JBITMB010000005">
    <property type="protein sequence ID" value="MFI7442619.1"/>
    <property type="molecule type" value="Genomic_DNA"/>
</dbReference>
<proteinExistence type="predicted"/>
<sequence>MASVAETTSTPSTKPRSEVPNASSRTVYQVPGVTVAAAVARVTGPPPERLPRTTPPSPTPRK</sequence>
<feature type="compositionally biased region" description="Polar residues" evidence="1">
    <location>
        <begin position="1"/>
        <end position="27"/>
    </location>
</feature>
<dbReference type="Proteomes" id="UP001612928">
    <property type="component" value="Unassembled WGS sequence"/>
</dbReference>
<gene>
    <name evidence="2" type="ORF">ACIBP5_21840</name>
</gene>
<feature type="compositionally biased region" description="Pro residues" evidence="1">
    <location>
        <begin position="44"/>
        <end position="62"/>
    </location>
</feature>
<keyword evidence="3" id="KW-1185">Reference proteome</keyword>
<organism evidence="2 3">
    <name type="scientific">Nonomuraea indica</name>
    <dbReference type="NCBI Taxonomy" id="1581193"/>
    <lineage>
        <taxon>Bacteria</taxon>
        <taxon>Bacillati</taxon>
        <taxon>Actinomycetota</taxon>
        <taxon>Actinomycetes</taxon>
        <taxon>Streptosporangiales</taxon>
        <taxon>Streptosporangiaceae</taxon>
        <taxon>Nonomuraea</taxon>
    </lineage>
</organism>
<accession>A0ABW8A791</accession>
<name>A0ABW8A791_9ACTN</name>
<protein>
    <submittedName>
        <fullName evidence="2">Uncharacterized protein</fullName>
    </submittedName>
</protein>